<keyword evidence="2" id="KW-1185">Reference proteome</keyword>
<reference evidence="1 2" key="1">
    <citation type="submission" date="2019-01" db="EMBL/GenBank/DDBJ databases">
        <title>Draft Genome Sequencing of Zygosaccharomyces mellis Ca-7.</title>
        <authorList>
            <person name="Shiwa Y."/>
            <person name="Kanesaki Y."/>
            <person name="Ishige T."/>
            <person name="Mura K."/>
            <person name="Hori T."/>
            <person name="Tamura T."/>
        </authorList>
    </citation>
    <scope>NUCLEOTIDE SEQUENCE [LARGE SCALE GENOMIC DNA]</scope>
    <source>
        <strain evidence="1 2">Ca-7</strain>
    </source>
</reference>
<sequence>MFSSVWSKGGKKTFLNGTRFFFGRHGFSSSRLPNQTFLSIRNENELANTLIASGKTPIILNFTVRNNAICDKLTGALNRIVMLETDKRVNSVDVETDFEETNDFLVRFTVKDVPSLVAVRRGFPVDWYVPPDLGARDIDWIDLKQWIERNADDR</sequence>
<protein>
    <recommendedName>
        <fullName evidence="3">Thioredoxin domain-containing protein</fullName>
    </recommendedName>
</protein>
<comment type="caution">
    <text evidence="1">The sequence shown here is derived from an EMBL/GenBank/DDBJ whole genome shotgun (WGS) entry which is preliminary data.</text>
</comment>
<dbReference type="AlphaFoldDB" id="A0A4C2E3S1"/>
<evidence type="ECO:0008006" key="3">
    <source>
        <dbReference type="Google" id="ProtNLM"/>
    </source>
</evidence>
<dbReference type="InterPro" id="IPR036249">
    <property type="entry name" value="Thioredoxin-like_sf"/>
</dbReference>
<gene>
    <name evidence="1" type="ORF">ZYGM_004408</name>
</gene>
<dbReference type="OrthoDB" id="19690at2759"/>
<accession>A0A4C2E3S1</accession>
<name>A0A4C2E3S1_9SACH</name>
<dbReference type="EMBL" id="BIMX01000005">
    <property type="protein sequence ID" value="GCE98571.1"/>
    <property type="molecule type" value="Genomic_DNA"/>
</dbReference>
<evidence type="ECO:0000313" key="2">
    <source>
        <dbReference type="Proteomes" id="UP000301737"/>
    </source>
</evidence>
<dbReference type="Proteomes" id="UP000301737">
    <property type="component" value="Unassembled WGS sequence"/>
</dbReference>
<proteinExistence type="predicted"/>
<organism evidence="1 2">
    <name type="scientific">Zygosaccharomyces mellis</name>
    <dbReference type="NCBI Taxonomy" id="42258"/>
    <lineage>
        <taxon>Eukaryota</taxon>
        <taxon>Fungi</taxon>
        <taxon>Dikarya</taxon>
        <taxon>Ascomycota</taxon>
        <taxon>Saccharomycotina</taxon>
        <taxon>Saccharomycetes</taxon>
        <taxon>Saccharomycetales</taxon>
        <taxon>Saccharomycetaceae</taxon>
        <taxon>Zygosaccharomyces</taxon>
    </lineage>
</organism>
<dbReference type="SUPFAM" id="SSF52833">
    <property type="entry name" value="Thioredoxin-like"/>
    <property type="match status" value="1"/>
</dbReference>
<evidence type="ECO:0000313" key="1">
    <source>
        <dbReference type="EMBL" id="GCE98571.1"/>
    </source>
</evidence>